<accession>A0A507CVZ7</accession>
<feature type="region of interest" description="Disordered" evidence="1">
    <location>
        <begin position="1"/>
        <end position="33"/>
    </location>
</feature>
<evidence type="ECO:0000256" key="1">
    <source>
        <dbReference type="SAM" id="MobiDB-lite"/>
    </source>
</evidence>
<evidence type="ECO:0000313" key="2">
    <source>
        <dbReference type="EMBL" id="TPX43305.1"/>
    </source>
</evidence>
<reference evidence="2 3" key="1">
    <citation type="journal article" date="2019" name="Sci. Rep.">
        <title>Comparative genomics of chytrid fungi reveal insights into the obligate biotrophic and pathogenic lifestyle of Synchytrium endobioticum.</title>
        <authorList>
            <person name="van de Vossenberg B.T.L.H."/>
            <person name="Warris S."/>
            <person name="Nguyen H.D.T."/>
            <person name="van Gent-Pelzer M.P.E."/>
            <person name="Joly D.L."/>
            <person name="van de Geest H.C."/>
            <person name="Bonants P.J.M."/>
            <person name="Smith D.S."/>
            <person name="Levesque C.A."/>
            <person name="van der Lee T.A.J."/>
        </authorList>
    </citation>
    <scope>NUCLEOTIDE SEQUENCE [LARGE SCALE GENOMIC DNA]</scope>
    <source>
        <strain evidence="2 3">MB42</strain>
    </source>
</reference>
<keyword evidence="3" id="KW-1185">Reference proteome</keyword>
<proteinExistence type="predicted"/>
<dbReference type="Proteomes" id="UP000317494">
    <property type="component" value="Unassembled WGS sequence"/>
</dbReference>
<protein>
    <submittedName>
        <fullName evidence="2">Uncharacterized protein</fullName>
    </submittedName>
</protein>
<organism evidence="2 3">
    <name type="scientific">Synchytrium endobioticum</name>
    <dbReference type="NCBI Taxonomy" id="286115"/>
    <lineage>
        <taxon>Eukaryota</taxon>
        <taxon>Fungi</taxon>
        <taxon>Fungi incertae sedis</taxon>
        <taxon>Chytridiomycota</taxon>
        <taxon>Chytridiomycota incertae sedis</taxon>
        <taxon>Chytridiomycetes</taxon>
        <taxon>Synchytriales</taxon>
        <taxon>Synchytriaceae</taxon>
        <taxon>Synchytrium</taxon>
    </lineage>
</organism>
<dbReference type="AlphaFoldDB" id="A0A507CVZ7"/>
<dbReference type="VEuPathDB" id="FungiDB:SeMB42_g04764"/>
<sequence>MTAPPPVGEPERDPSQQSHHNDQGTGEFSSSAFWNSFSNNGDYQVLREIVSENGYERDVLSRFVDFEHPIQIACRKNLSILRHVASSRIRLLKKVVGDSHT</sequence>
<evidence type="ECO:0000313" key="3">
    <source>
        <dbReference type="Proteomes" id="UP000317494"/>
    </source>
</evidence>
<feature type="compositionally biased region" description="Basic and acidic residues" evidence="1">
    <location>
        <begin position="9"/>
        <end position="22"/>
    </location>
</feature>
<dbReference type="EMBL" id="QEAN01000203">
    <property type="protein sequence ID" value="TPX43305.1"/>
    <property type="molecule type" value="Genomic_DNA"/>
</dbReference>
<gene>
    <name evidence="2" type="ORF">SeMB42_g04764</name>
</gene>
<name>A0A507CVZ7_9FUNG</name>
<comment type="caution">
    <text evidence="2">The sequence shown here is derived from an EMBL/GenBank/DDBJ whole genome shotgun (WGS) entry which is preliminary data.</text>
</comment>